<dbReference type="InterPro" id="IPR016032">
    <property type="entry name" value="Sig_transdc_resp-reg_C-effctor"/>
</dbReference>
<evidence type="ECO:0000256" key="1">
    <source>
        <dbReference type="ARBA" id="ARBA00023015"/>
    </source>
</evidence>
<dbReference type="Gene3D" id="1.10.10.10">
    <property type="entry name" value="Winged helix-like DNA-binding domain superfamily/Winged helix DNA-binding domain"/>
    <property type="match status" value="1"/>
</dbReference>
<dbReference type="InterPro" id="IPR036388">
    <property type="entry name" value="WH-like_DNA-bd_sf"/>
</dbReference>
<evidence type="ECO:0000313" key="5">
    <source>
        <dbReference type="EMBL" id="PWN55452.1"/>
    </source>
</evidence>
<dbReference type="SUPFAM" id="SSF46894">
    <property type="entry name" value="C-terminal effector domain of the bipartite response regulators"/>
    <property type="match status" value="1"/>
</dbReference>
<gene>
    <name evidence="5" type="ORF">DEH80_11700</name>
</gene>
<accession>A0A363UJ50</accession>
<dbReference type="CDD" id="cd06170">
    <property type="entry name" value="LuxR_C_like"/>
    <property type="match status" value="1"/>
</dbReference>
<dbReference type="Proteomes" id="UP000251800">
    <property type="component" value="Unassembled WGS sequence"/>
</dbReference>
<evidence type="ECO:0000256" key="3">
    <source>
        <dbReference type="ARBA" id="ARBA00023163"/>
    </source>
</evidence>
<comment type="caution">
    <text evidence="5">The sequence shown here is derived from an EMBL/GenBank/DDBJ whole genome shotgun (WGS) entry which is preliminary data.</text>
</comment>
<organism evidence="5 6">
    <name type="scientific">Abyssibacter profundi</name>
    <dbReference type="NCBI Taxonomy" id="2182787"/>
    <lineage>
        <taxon>Bacteria</taxon>
        <taxon>Pseudomonadati</taxon>
        <taxon>Pseudomonadota</taxon>
        <taxon>Gammaproteobacteria</taxon>
        <taxon>Chromatiales</taxon>
        <taxon>Oceanococcaceae</taxon>
        <taxon>Abyssibacter</taxon>
    </lineage>
</organism>
<dbReference type="OrthoDB" id="561214at2"/>
<dbReference type="PROSITE" id="PS50043">
    <property type="entry name" value="HTH_LUXR_2"/>
    <property type="match status" value="1"/>
</dbReference>
<dbReference type="SMART" id="SM00421">
    <property type="entry name" value="HTH_LUXR"/>
    <property type="match status" value="1"/>
</dbReference>
<keyword evidence="1" id="KW-0805">Transcription regulation</keyword>
<evidence type="ECO:0000259" key="4">
    <source>
        <dbReference type="PROSITE" id="PS50043"/>
    </source>
</evidence>
<protein>
    <recommendedName>
        <fullName evidence="4">HTH luxR-type domain-containing protein</fullName>
    </recommendedName>
</protein>
<keyword evidence="2" id="KW-0238">DNA-binding</keyword>
<sequence length="278" mass="31084">MVDGHQWIASMYARVADTPPGRLASGLADALNQRWGVRALQWVCLEPNAQADRRQILVDQLPAELPAEGVIKRVVEAPADRDLHEFCLLQEAAGAARADELDAALLHAANAWSICNRYARRGVGAPSSVVEAAPDTGRATVDGEGRILWANPRFTALITDRLDAGHALESLPFQLRWSPRVAAGGIIWRGLHFQVRRNHDDFDLTVREARQDMPAITEREWAVVRELCAGKTYRQIGETLHMAPTTASSHTYKLMDKLGLRRKHELIQWCQRQAVRVR</sequence>
<dbReference type="EMBL" id="QEQK01000010">
    <property type="protein sequence ID" value="PWN55452.1"/>
    <property type="molecule type" value="Genomic_DNA"/>
</dbReference>
<dbReference type="PANTHER" id="PTHR44688:SF16">
    <property type="entry name" value="DNA-BINDING TRANSCRIPTIONAL ACTIVATOR DEVR_DOSR"/>
    <property type="match status" value="1"/>
</dbReference>
<dbReference type="PANTHER" id="PTHR44688">
    <property type="entry name" value="DNA-BINDING TRANSCRIPTIONAL ACTIVATOR DEVR_DOSR"/>
    <property type="match status" value="1"/>
</dbReference>
<feature type="domain" description="HTH luxR-type" evidence="4">
    <location>
        <begin position="209"/>
        <end position="274"/>
    </location>
</feature>
<dbReference type="Pfam" id="PF00196">
    <property type="entry name" value="GerE"/>
    <property type="match status" value="1"/>
</dbReference>
<dbReference type="GO" id="GO:0006355">
    <property type="term" value="P:regulation of DNA-templated transcription"/>
    <property type="evidence" value="ECO:0007669"/>
    <property type="project" value="InterPro"/>
</dbReference>
<evidence type="ECO:0000313" key="6">
    <source>
        <dbReference type="Proteomes" id="UP000251800"/>
    </source>
</evidence>
<dbReference type="GO" id="GO:0003677">
    <property type="term" value="F:DNA binding"/>
    <property type="evidence" value="ECO:0007669"/>
    <property type="project" value="UniProtKB-KW"/>
</dbReference>
<keyword evidence="3" id="KW-0804">Transcription</keyword>
<dbReference type="RefSeq" id="WP_109720691.1">
    <property type="nucleotide sequence ID" value="NZ_QEQK01000010.1"/>
</dbReference>
<evidence type="ECO:0000256" key="2">
    <source>
        <dbReference type="ARBA" id="ARBA00023125"/>
    </source>
</evidence>
<keyword evidence="6" id="KW-1185">Reference proteome</keyword>
<proteinExistence type="predicted"/>
<name>A0A363UJ50_9GAMM</name>
<dbReference type="InterPro" id="IPR000792">
    <property type="entry name" value="Tscrpt_reg_LuxR_C"/>
</dbReference>
<dbReference type="AlphaFoldDB" id="A0A363UJ50"/>
<reference evidence="5 6" key="1">
    <citation type="submission" date="2018-05" db="EMBL/GenBank/DDBJ databases">
        <title>Abyssibacter profundi OUC007T gen. nov., sp. nov, a marine bacterium isolated from seawater of the Mariana Trench.</title>
        <authorList>
            <person name="Zhou S."/>
        </authorList>
    </citation>
    <scope>NUCLEOTIDE SEQUENCE [LARGE SCALE GENOMIC DNA]</scope>
    <source>
        <strain evidence="5 6">OUC007</strain>
    </source>
</reference>
<dbReference type="PRINTS" id="PR00038">
    <property type="entry name" value="HTHLUXR"/>
</dbReference>